<dbReference type="InParanoid" id="U5DLH0"/>
<comment type="subunit">
    <text evidence="8">Heterotetramer, composed of two GyrA and two GyrB chains. In the heterotetramer, GyrA contains the active site tyrosine that forms a transient covalent intermediate with DNA, while GyrB binds cofactors and catalyzes ATP hydrolysis.</text>
</comment>
<dbReference type="NCBIfam" id="TIGR01063">
    <property type="entry name" value="gyrA"/>
    <property type="match status" value="1"/>
</dbReference>
<dbReference type="SMART" id="SM00434">
    <property type="entry name" value="TOP4c"/>
    <property type="match status" value="1"/>
</dbReference>
<dbReference type="Gene3D" id="3.90.199.10">
    <property type="entry name" value="Topoisomerase II, domain 5"/>
    <property type="match status" value="1"/>
</dbReference>
<dbReference type="SUPFAM" id="SSF56719">
    <property type="entry name" value="Type II DNA topoisomerase"/>
    <property type="match status" value="1"/>
</dbReference>
<keyword evidence="6 8" id="KW-0238">DNA-binding</keyword>
<dbReference type="InterPro" id="IPR013758">
    <property type="entry name" value="Topo_IIA_A/C_ab"/>
</dbReference>
<dbReference type="PANTHER" id="PTHR43493:SF5">
    <property type="entry name" value="DNA GYRASE SUBUNIT A, CHLOROPLASTIC_MITOCHONDRIAL"/>
    <property type="match status" value="1"/>
</dbReference>
<keyword evidence="3 8" id="KW-0547">Nucleotide-binding</keyword>
<evidence type="ECO:0000256" key="7">
    <source>
        <dbReference type="ARBA" id="ARBA00023235"/>
    </source>
</evidence>
<feature type="active site" description="O-(5'-phospho-DNA)-tyrosine intermediate" evidence="8 9">
    <location>
        <position position="124"/>
    </location>
</feature>
<evidence type="ECO:0000256" key="2">
    <source>
        <dbReference type="ARBA" id="ARBA00008263"/>
    </source>
</evidence>
<dbReference type="InterPro" id="IPR050220">
    <property type="entry name" value="Type_II_DNA_Topoisomerases"/>
</dbReference>
<dbReference type="Gene3D" id="1.10.268.10">
    <property type="entry name" value="Topoisomerase, domain 3"/>
    <property type="match status" value="1"/>
</dbReference>
<dbReference type="Pfam" id="PF00521">
    <property type="entry name" value="DNA_topoisoIV"/>
    <property type="match status" value="1"/>
</dbReference>
<dbReference type="Gene3D" id="2.120.10.90">
    <property type="entry name" value="DNA gyrase/topoisomerase IV, subunit A, C-terminal"/>
    <property type="match status" value="1"/>
</dbReference>
<evidence type="ECO:0000256" key="5">
    <source>
        <dbReference type="ARBA" id="ARBA00023029"/>
    </source>
</evidence>
<dbReference type="OrthoDB" id="9806486at2"/>
<name>U5DLH0_9CHRO</name>
<dbReference type="Proteomes" id="UP000016960">
    <property type="component" value="Unassembled WGS sequence"/>
</dbReference>
<comment type="subcellular location">
    <subcellularLocation>
        <location evidence="8">Cytoplasm</location>
    </subcellularLocation>
</comment>
<dbReference type="AlphaFoldDB" id="U5DLH0"/>
<keyword evidence="5 8" id="KW-0799">Topoisomerase</keyword>
<dbReference type="CDD" id="cd00187">
    <property type="entry name" value="TOP4c"/>
    <property type="match status" value="1"/>
</dbReference>
<comment type="similarity">
    <text evidence="2 8">Belongs to the type II topoisomerase GyrA/ParC subunit family.</text>
</comment>
<dbReference type="GO" id="GO:0005737">
    <property type="term" value="C:cytoplasm"/>
    <property type="evidence" value="ECO:0007669"/>
    <property type="project" value="UniProtKB-SubCell"/>
</dbReference>
<dbReference type="eggNOG" id="COG0188">
    <property type="taxonomic scope" value="Bacteria"/>
</dbReference>
<comment type="miscellaneous">
    <text evidence="8">Few gyrases are as efficient as E.coli at forming negative supercoils. Not all organisms have 2 type II topoisomerases; in organisms with a single type II topoisomerase this enzyme also has to decatenate newly replicated chromosomes.</text>
</comment>
<feature type="short sequence motif" description="GyrA-box" evidence="8">
    <location>
        <begin position="532"/>
        <end position="538"/>
    </location>
</feature>
<comment type="caution">
    <text evidence="12">The sequence shown here is derived from an EMBL/GenBank/DDBJ whole genome shotgun (WGS) entry which is preliminary data.</text>
</comment>
<feature type="region of interest" description="Disordered" evidence="10">
    <location>
        <begin position="874"/>
        <end position="926"/>
    </location>
</feature>
<dbReference type="Pfam" id="PF03989">
    <property type="entry name" value="DNA_gyraseA_C"/>
    <property type="match status" value="6"/>
</dbReference>
<dbReference type="InterPro" id="IPR006691">
    <property type="entry name" value="GyrA/parC_rep"/>
</dbReference>
<evidence type="ECO:0000259" key="11">
    <source>
        <dbReference type="PROSITE" id="PS52040"/>
    </source>
</evidence>
<dbReference type="NCBIfam" id="NF004044">
    <property type="entry name" value="PRK05561.1"/>
    <property type="match status" value="1"/>
</dbReference>
<dbReference type="PATRIC" id="fig|582515.4.peg.3497"/>
<reference evidence="12 13" key="1">
    <citation type="submission" date="2013-05" db="EMBL/GenBank/DDBJ databases">
        <title>Draft genome sequence of Rubidibacter lacunae KORDI 51-2.</title>
        <authorList>
            <person name="Choi D.H."/>
            <person name="Noh J.H."/>
            <person name="Kwon K.-K."/>
            <person name="Lee J.-H."/>
            <person name="Ryu J.-Y."/>
        </authorList>
    </citation>
    <scope>NUCLEOTIDE SEQUENCE [LARGE SCALE GENOMIC DNA]</scope>
    <source>
        <strain evidence="12 13">KORDI 51-2</strain>
    </source>
</reference>
<dbReference type="GO" id="GO:0005524">
    <property type="term" value="F:ATP binding"/>
    <property type="evidence" value="ECO:0007669"/>
    <property type="project" value="UniProtKB-UniRule"/>
</dbReference>
<dbReference type="GO" id="GO:0005694">
    <property type="term" value="C:chromosome"/>
    <property type="evidence" value="ECO:0007669"/>
    <property type="project" value="InterPro"/>
</dbReference>
<accession>U5DLH0</accession>
<dbReference type="InterPro" id="IPR013760">
    <property type="entry name" value="Topo_IIA-like_dom_sf"/>
</dbReference>
<organism evidence="12 13">
    <name type="scientific">Rubidibacter lacunae KORDI 51-2</name>
    <dbReference type="NCBI Taxonomy" id="582515"/>
    <lineage>
        <taxon>Bacteria</taxon>
        <taxon>Bacillati</taxon>
        <taxon>Cyanobacteriota</taxon>
        <taxon>Cyanophyceae</taxon>
        <taxon>Oscillatoriophycideae</taxon>
        <taxon>Chroococcales</taxon>
        <taxon>Aphanothecaceae</taxon>
        <taxon>Rubidibacter</taxon>
    </lineage>
</organism>
<keyword evidence="4 8" id="KW-0067">ATP-binding</keyword>
<feature type="compositionally biased region" description="Acidic residues" evidence="10">
    <location>
        <begin position="874"/>
        <end position="888"/>
    </location>
</feature>
<evidence type="ECO:0000256" key="3">
    <source>
        <dbReference type="ARBA" id="ARBA00022741"/>
    </source>
</evidence>
<dbReference type="FunFam" id="3.90.199.10:FF:000001">
    <property type="entry name" value="DNA gyrase subunit A"/>
    <property type="match status" value="1"/>
</dbReference>
<dbReference type="GO" id="GO:0003677">
    <property type="term" value="F:DNA binding"/>
    <property type="evidence" value="ECO:0007669"/>
    <property type="project" value="UniProtKB-UniRule"/>
</dbReference>
<keyword evidence="8" id="KW-0963">Cytoplasm</keyword>
<dbReference type="GO" id="GO:0034335">
    <property type="term" value="F:DNA negative supercoiling activity"/>
    <property type="evidence" value="ECO:0007669"/>
    <property type="project" value="UniProtKB-ARBA"/>
</dbReference>
<dbReference type="FunFam" id="1.10.268.10:FF:000001">
    <property type="entry name" value="DNA gyrase subunit A"/>
    <property type="match status" value="1"/>
</dbReference>
<dbReference type="Gene3D" id="3.30.1360.40">
    <property type="match status" value="1"/>
</dbReference>
<dbReference type="FunCoup" id="U5DLH0">
    <property type="interactions" value="436"/>
</dbReference>
<evidence type="ECO:0000313" key="12">
    <source>
        <dbReference type="EMBL" id="ERN40560.1"/>
    </source>
</evidence>
<evidence type="ECO:0000256" key="10">
    <source>
        <dbReference type="SAM" id="MobiDB-lite"/>
    </source>
</evidence>
<proteinExistence type="inferred from homology"/>
<dbReference type="NCBIfam" id="NF004043">
    <property type="entry name" value="PRK05560.1"/>
    <property type="match status" value="1"/>
</dbReference>
<feature type="domain" description="Topo IIA-type catalytic" evidence="11">
    <location>
        <begin position="36"/>
        <end position="505"/>
    </location>
</feature>
<dbReference type="SUPFAM" id="SSF101904">
    <property type="entry name" value="GyrA/ParC C-terminal domain-like"/>
    <property type="match status" value="1"/>
</dbReference>
<keyword evidence="13" id="KW-1185">Reference proteome</keyword>
<dbReference type="HAMAP" id="MF_01897">
    <property type="entry name" value="GyrA"/>
    <property type="match status" value="1"/>
</dbReference>
<protein>
    <recommendedName>
        <fullName evidence="8">DNA gyrase subunit A</fullName>
        <ecNumber evidence="8">5.6.2.2</ecNumber>
    </recommendedName>
</protein>
<dbReference type="EMBL" id="ASSJ01000076">
    <property type="protein sequence ID" value="ERN40560.1"/>
    <property type="molecule type" value="Genomic_DNA"/>
</dbReference>
<dbReference type="InterPro" id="IPR005743">
    <property type="entry name" value="GyrA"/>
</dbReference>
<comment type="catalytic activity">
    <reaction evidence="1 8 9">
        <text>ATP-dependent breakage, passage and rejoining of double-stranded DNA.</text>
        <dbReference type="EC" id="5.6.2.2"/>
    </reaction>
</comment>
<dbReference type="STRING" id="582515.KR51_00031080"/>
<comment type="function">
    <text evidence="8">A type II topoisomerase that negatively supercoils closed circular double-stranded (ds) DNA in an ATP-dependent manner to modulate DNA topology and maintain chromosomes in an underwound state. Negative supercoiling favors strand separation, and DNA replication, transcription, recombination and repair, all of which involve strand separation. Also able to catalyze the interconversion of other topological isomers of dsDNA rings, including catenanes and knotted rings. Type II topoisomerases break and join 2 DNA strands simultaneously in an ATP-dependent manner.</text>
</comment>
<dbReference type="EC" id="5.6.2.2" evidence="8"/>
<evidence type="ECO:0000313" key="13">
    <source>
        <dbReference type="Proteomes" id="UP000016960"/>
    </source>
</evidence>
<dbReference type="InterPro" id="IPR002205">
    <property type="entry name" value="Topo_IIA_dom_A"/>
</dbReference>
<keyword evidence="7 8" id="KW-0413">Isomerase</keyword>
<evidence type="ECO:0000256" key="9">
    <source>
        <dbReference type="PROSITE-ProRule" id="PRU01384"/>
    </source>
</evidence>
<sequence>MTFSNSPERIVPTELRTEMSQSYLEYAMSVIVGRALPDARDGLKPVHRRILYAMYELGLMADRPFRKCARVVGEVLGKYHPHGETSIYDALVRMAQDFSMRELLIDGHGNFGSVDDDPPAAMRYTECRLRAISSDSLLQDIESETVDFADNFDGSQQEPTVLPSRLPQLLLNGSSGIAVGMATNIPPHNLGELVDGTIALVRNADLSDRELIQIVPGPDFPTGGTILGRAGIADAYSTGRGSITMRGVATIETLEQRGRPDREAIVITELPYQTNKAALIEKIADLANEKRIDGIADLRDESDRDGMRVVIELKRDAYPRVVLNNLYKQTPLQANFGANMLALVDGEPQILGLKAFLQVFINFRVETIGRRTQYLLRKAEERDHILQGLLVALNDIEAVIRIVRAAADTPSAKAGLIERFELSEAQVDAILQMQLRRLTALEADKILAEHEELLVRITDYRDILARRERVDDIIVSELEQLKERFATPRRTVIEAADGELVDLDLIANEQAIVLLTEQGYIKRMPVSTFDAQNRATRGKSAARIKEDDGIDLFISCCDHDRVLFFSDRGVVYSLCAYQIPAGSRTARGSAIVQMLPISREERITSIVPVTEFSEDEYLVMLTRNGYVKKTPLSAFSNIRSNGLIAISLGDGDELRWVRLARNSDSLIVGSRAGMAIHFRTDRRQLRPLGRATRGVRAMKLRGGDELISMDILPAQVTDRLGMAGFDSELDDDAEAVGELEAIEPGDLDDSDDLAAGETEANAGPWLLAITTGGYGKRVPVTQFRLQNRAGKGVTVMKFRGKDCLAALTIVNSGDELMLVTNRGIIIRQVIDAISQQSRLATGVRVQRLDEDDAIAAVAVVPPPADEEDALEVEADALEAGEDAVENADGDSATNGPEAAITDGAEDALPTPGESITAELDRSSEEE</sequence>
<dbReference type="InterPro" id="IPR035516">
    <property type="entry name" value="Gyrase/topoIV_suA_C"/>
</dbReference>
<evidence type="ECO:0000256" key="4">
    <source>
        <dbReference type="ARBA" id="ARBA00022840"/>
    </source>
</evidence>
<dbReference type="GO" id="GO:0006265">
    <property type="term" value="P:DNA topological change"/>
    <property type="evidence" value="ECO:0007669"/>
    <property type="project" value="UniProtKB-UniRule"/>
</dbReference>
<evidence type="ECO:0000256" key="1">
    <source>
        <dbReference type="ARBA" id="ARBA00000185"/>
    </source>
</evidence>
<evidence type="ECO:0000256" key="6">
    <source>
        <dbReference type="ARBA" id="ARBA00023125"/>
    </source>
</evidence>
<dbReference type="FunFam" id="3.30.1360.40:FF:000002">
    <property type="entry name" value="DNA gyrase subunit A"/>
    <property type="match status" value="1"/>
</dbReference>
<dbReference type="PROSITE" id="PS52040">
    <property type="entry name" value="TOPO_IIA"/>
    <property type="match status" value="1"/>
</dbReference>
<evidence type="ECO:0000256" key="8">
    <source>
        <dbReference type="HAMAP-Rule" id="MF_01897"/>
    </source>
</evidence>
<dbReference type="InterPro" id="IPR013757">
    <property type="entry name" value="Topo_IIA_A_a_sf"/>
</dbReference>
<dbReference type="PANTHER" id="PTHR43493">
    <property type="entry name" value="DNA GYRASE/TOPOISOMERASE SUBUNIT A"/>
    <property type="match status" value="1"/>
</dbReference>
<dbReference type="GO" id="GO:0006261">
    <property type="term" value="P:DNA-templated DNA replication"/>
    <property type="evidence" value="ECO:0007669"/>
    <property type="project" value="UniProtKB-UniRule"/>
</dbReference>
<gene>
    <name evidence="8" type="primary">gyrA</name>
    <name evidence="12" type="ORF">KR51_00031080</name>
</gene>
<dbReference type="GO" id="GO:0009330">
    <property type="term" value="C:DNA topoisomerase type II (double strand cut, ATP-hydrolyzing) complex"/>
    <property type="evidence" value="ECO:0007669"/>
    <property type="project" value="TreeGrafter"/>
</dbReference>